<name>A0A4Q1UR99_9HYPH</name>
<evidence type="ECO:0000256" key="2">
    <source>
        <dbReference type="ARBA" id="ARBA00023172"/>
    </source>
</evidence>
<dbReference type="PROSITE" id="PS50935">
    <property type="entry name" value="SSB"/>
    <property type="match status" value="1"/>
</dbReference>
<dbReference type="GO" id="GO:0003697">
    <property type="term" value="F:single-stranded DNA binding"/>
    <property type="evidence" value="ECO:0007669"/>
    <property type="project" value="InterPro"/>
</dbReference>
<comment type="caution">
    <text evidence="4">The sequence shown here is derived from an EMBL/GenBank/DDBJ whole genome shotgun (WGS) entry which is preliminary data.</text>
</comment>
<keyword evidence="1 3" id="KW-0238">DNA-binding</keyword>
<gene>
    <name evidence="4" type="ORF">B5V01_27750</name>
</gene>
<evidence type="ECO:0000256" key="1">
    <source>
        <dbReference type="ARBA" id="ARBA00023125"/>
    </source>
</evidence>
<keyword evidence="2" id="KW-0233">DNA recombination</keyword>
<proteinExistence type="predicted"/>
<dbReference type="AlphaFoldDB" id="A0A4Q1UR99"/>
<sequence length="111" mass="12170">MGTSGQLLLPGNVGREPRQVGKTVKLSVATNRSWLDDEGQRKSVSDWMTVTFFEGKMADFVPRQIHKGDKVLVQARVSESMHQKGGVIHSTTEVIAEGIDLCAHASPRPDQ</sequence>
<dbReference type="CDD" id="cd04496">
    <property type="entry name" value="SSB_OBF"/>
    <property type="match status" value="1"/>
</dbReference>
<accession>A0A4Q1UR99</accession>
<dbReference type="Proteomes" id="UP000290444">
    <property type="component" value="Unassembled WGS sequence"/>
</dbReference>
<dbReference type="RefSeq" id="WP_158614568.1">
    <property type="nucleotide sequence ID" value="NZ_MZXX01000041.1"/>
</dbReference>
<evidence type="ECO:0000256" key="3">
    <source>
        <dbReference type="PIRNR" id="PIRNR002070"/>
    </source>
</evidence>
<dbReference type="InterPro" id="IPR012340">
    <property type="entry name" value="NA-bd_OB-fold"/>
</dbReference>
<reference evidence="4 5" key="1">
    <citation type="submission" date="2017-03" db="EMBL/GenBank/DDBJ databases">
        <authorList>
            <person name="Safronova V.I."/>
            <person name="Sazanova A.L."/>
            <person name="Chirak E.R."/>
        </authorList>
    </citation>
    <scope>NUCLEOTIDE SEQUENCE [LARGE SCALE GENOMIC DNA]</scope>
    <source>
        <strain evidence="4 5">Opo-242</strain>
    </source>
</reference>
<dbReference type="EMBL" id="MZXX01000041">
    <property type="protein sequence ID" value="RXT37915.1"/>
    <property type="molecule type" value="Genomic_DNA"/>
</dbReference>
<dbReference type="InterPro" id="IPR011344">
    <property type="entry name" value="ssDNA-bd"/>
</dbReference>
<dbReference type="SUPFAM" id="SSF50249">
    <property type="entry name" value="Nucleic acid-binding proteins"/>
    <property type="match status" value="1"/>
</dbReference>
<organism evidence="4 5">
    <name type="scientific">Mesorhizobium erdmanii</name>
    <dbReference type="NCBI Taxonomy" id="1777866"/>
    <lineage>
        <taxon>Bacteria</taxon>
        <taxon>Pseudomonadati</taxon>
        <taxon>Pseudomonadota</taxon>
        <taxon>Alphaproteobacteria</taxon>
        <taxon>Hyphomicrobiales</taxon>
        <taxon>Phyllobacteriaceae</taxon>
        <taxon>Mesorhizobium</taxon>
    </lineage>
</organism>
<dbReference type="GO" id="GO:0006260">
    <property type="term" value="P:DNA replication"/>
    <property type="evidence" value="ECO:0007669"/>
    <property type="project" value="InterPro"/>
</dbReference>
<evidence type="ECO:0000313" key="5">
    <source>
        <dbReference type="Proteomes" id="UP000290444"/>
    </source>
</evidence>
<evidence type="ECO:0000313" key="4">
    <source>
        <dbReference type="EMBL" id="RXT37915.1"/>
    </source>
</evidence>
<dbReference type="InterPro" id="IPR000424">
    <property type="entry name" value="Primosome_PriB/ssb"/>
</dbReference>
<protein>
    <recommendedName>
        <fullName evidence="3">Single-stranded DNA-binding protein</fullName>
    </recommendedName>
</protein>
<dbReference type="GO" id="GO:0006310">
    <property type="term" value="P:DNA recombination"/>
    <property type="evidence" value="ECO:0007669"/>
    <property type="project" value="UniProtKB-KW"/>
</dbReference>
<dbReference type="Pfam" id="PF00436">
    <property type="entry name" value="SSB"/>
    <property type="match status" value="1"/>
</dbReference>
<dbReference type="Gene3D" id="2.40.50.140">
    <property type="entry name" value="Nucleic acid-binding proteins"/>
    <property type="match status" value="1"/>
</dbReference>
<dbReference type="PIRSF" id="PIRSF002070">
    <property type="entry name" value="SSB"/>
    <property type="match status" value="1"/>
</dbReference>